<evidence type="ECO:0000313" key="16">
    <source>
        <dbReference type="EMBL" id="OWK43158.1"/>
    </source>
</evidence>
<dbReference type="EMBL" id="NIDE01000004">
    <property type="protein sequence ID" value="OWK43158.1"/>
    <property type="molecule type" value="Genomic_DNA"/>
</dbReference>
<evidence type="ECO:0000256" key="13">
    <source>
        <dbReference type="ARBA" id="ARBA00023180"/>
    </source>
</evidence>
<evidence type="ECO:0000256" key="1">
    <source>
        <dbReference type="ARBA" id="ARBA00001911"/>
    </source>
</evidence>
<comment type="caution">
    <text evidence="16">The sequence shown here is derived from an EMBL/GenBank/DDBJ whole genome shotgun (WGS) entry which is preliminary data.</text>
</comment>
<evidence type="ECO:0000259" key="15">
    <source>
        <dbReference type="Pfam" id="PF16363"/>
    </source>
</evidence>
<evidence type="ECO:0000256" key="9">
    <source>
        <dbReference type="ARBA" id="ARBA00022989"/>
    </source>
</evidence>
<evidence type="ECO:0000256" key="8">
    <source>
        <dbReference type="ARBA" id="ARBA00022968"/>
    </source>
</evidence>
<keyword evidence="7" id="KW-0210">Decarboxylase</keyword>
<keyword evidence="8" id="KW-0735">Signal-anchor</keyword>
<evidence type="ECO:0000256" key="2">
    <source>
        <dbReference type="ARBA" id="ARBA00004447"/>
    </source>
</evidence>
<evidence type="ECO:0000256" key="7">
    <source>
        <dbReference type="ARBA" id="ARBA00022793"/>
    </source>
</evidence>
<dbReference type="AlphaFoldDB" id="A0A225DXC1"/>
<evidence type="ECO:0000256" key="5">
    <source>
        <dbReference type="ARBA" id="ARBA00012290"/>
    </source>
</evidence>
<evidence type="ECO:0000256" key="3">
    <source>
        <dbReference type="ARBA" id="ARBA00005100"/>
    </source>
</evidence>
<feature type="domain" description="NAD(P)-binding" evidence="15">
    <location>
        <begin position="4"/>
        <end position="301"/>
    </location>
</feature>
<evidence type="ECO:0000256" key="12">
    <source>
        <dbReference type="ARBA" id="ARBA00023136"/>
    </source>
</evidence>
<keyword evidence="11" id="KW-0333">Golgi apparatus</keyword>
<reference evidence="17" key="1">
    <citation type="submission" date="2017-06" db="EMBL/GenBank/DDBJ databases">
        <title>Genome analysis of Fimbriiglobus ruber SP5, the first member of the order Planctomycetales with confirmed chitinolytic capability.</title>
        <authorList>
            <person name="Ravin N.V."/>
            <person name="Rakitin A.L."/>
            <person name="Ivanova A.A."/>
            <person name="Beletsky A.V."/>
            <person name="Kulichevskaya I.S."/>
            <person name="Mardanov A.V."/>
            <person name="Dedysh S.N."/>
        </authorList>
    </citation>
    <scope>NUCLEOTIDE SEQUENCE [LARGE SCALE GENOMIC DNA]</scope>
    <source>
        <strain evidence="17">SP5</strain>
    </source>
</reference>
<organism evidence="16 17">
    <name type="scientific">Fimbriiglobus ruber</name>
    <dbReference type="NCBI Taxonomy" id="1908690"/>
    <lineage>
        <taxon>Bacteria</taxon>
        <taxon>Pseudomonadati</taxon>
        <taxon>Planctomycetota</taxon>
        <taxon>Planctomycetia</taxon>
        <taxon>Gemmatales</taxon>
        <taxon>Gemmataceae</taxon>
        <taxon>Fimbriiglobus</taxon>
    </lineage>
</organism>
<dbReference type="GO" id="GO:0033320">
    <property type="term" value="P:UDP-D-xylose biosynthetic process"/>
    <property type="evidence" value="ECO:0007669"/>
    <property type="project" value="UniProtKB-UniPathway"/>
</dbReference>
<keyword evidence="10" id="KW-0520">NAD</keyword>
<dbReference type="CDD" id="cd05230">
    <property type="entry name" value="UGD_SDR_e"/>
    <property type="match status" value="1"/>
</dbReference>
<dbReference type="RefSeq" id="WP_088254049.1">
    <property type="nucleotide sequence ID" value="NZ_NIDE01000004.1"/>
</dbReference>
<dbReference type="InterPro" id="IPR016040">
    <property type="entry name" value="NAD(P)-bd_dom"/>
</dbReference>
<keyword evidence="9" id="KW-1133">Transmembrane helix</keyword>
<dbReference type="GO" id="GO:0005737">
    <property type="term" value="C:cytoplasm"/>
    <property type="evidence" value="ECO:0007669"/>
    <property type="project" value="TreeGrafter"/>
</dbReference>
<comment type="similarity">
    <text evidence="4">Belongs to the NAD(P)-dependent epimerase/dehydratase family. UDP-glucuronic acid decarboxylase subfamily.</text>
</comment>
<evidence type="ECO:0000256" key="6">
    <source>
        <dbReference type="ARBA" id="ARBA00022692"/>
    </source>
</evidence>
<comment type="cofactor">
    <cofactor evidence="1">
        <name>NAD(+)</name>
        <dbReference type="ChEBI" id="CHEBI:57540"/>
    </cofactor>
</comment>
<keyword evidence="14" id="KW-0456">Lyase</keyword>
<evidence type="ECO:0000256" key="4">
    <source>
        <dbReference type="ARBA" id="ARBA00007505"/>
    </source>
</evidence>
<dbReference type="InterPro" id="IPR044516">
    <property type="entry name" value="UXS-like"/>
</dbReference>
<keyword evidence="12" id="KW-0472">Membrane</keyword>
<evidence type="ECO:0000256" key="10">
    <source>
        <dbReference type="ARBA" id="ARBA00023027"/>
    </source>
</evidence>
<dbReference type="Proteomes" id="UP000214646">
    <property type="component" value="Unassembled WGS sequence"/>
</dbReference>
<keyword evidence="6" id="KW-0812">Transmembrane</keyword>
<dbReference type="SUPFAM" id="SSF51735">
    <property type="entry name" value="NAD(P)-binding Rossmann-fold domains"/>
    <property type="match status" value="1"/>
</dbReference>
<evidence type="ECO:0000313" key="17">
    <source>
        <dbReference type="Proteomes" id="UP000214646"/>
    </source>
</evidence>
<dbReference type="GO" id="GO:0048040">
    <property type="term" value="F:UDP-glucuronate decarboxylase activity"/>
    <property type="evidence" value="ECO:0007669"/>
    <property type="project" value="UniProtKB-EC"/>
</dbReference>
<dbReference type="FunFam" id="3.40.50.720:FF:000065">
    <property type="entry name" value="UDP-glucuronic acid decarboxylase 1"/>
    <property type="match status" value="1"/>
</dbReference>
<dbReference type="Gene3D" id="3.40.50.720">
    <property type="entry name" value="NAD(P)-binding Rossmann-like Domain"/>
    <property type="match status" value="1"/>
</dbReference>
<dbReference type="GO" id="GO:0042732">
    <property type="term" value="P:D-xylose metabolic process"/>
    <property type="evidence" value="ECO:0007669"/>
    <property type="project" value="InterPro"/>
</dbReference>
<comment type="subcellular location">
    <subcellularLocation>
        <location evidence="2">Golgi apparatus</location>
        <location evidence="2">Golgi stack membrane</location>
        <topology evidence="2">Single-pass type II membrane protein</topology>
    </subcellularLocation>
</comment>
<evidence type="ECO:0000256" key="11">
    <source>
        <dbReference type="ARBA" id="ARBA00023034"/>
    </source>
</evidence>
<proteinExistence type="inferred from homology"/>
<keyword evidence="17" id="KW-1185">Reference proteome</keyword>
<keyword evidence="13" id="KW-0325">Glycoprotein</keyword>
<dbReference type="Pfam" id="PF16363">
    <property type="entry name" value="GDP_Man_Dehyd"/>
    <property type="match status" value="1"/>
</dbReference>
<dbReference type="InterPro" id="IPR036291">
    <property type="entry name" value="NAD(P)-bd_dom_sf"/>
</dbReference>
<sequence>MRTLITGGAGFIGSHLSERFLAEGHDVVCVDNFITGRPDNIRHLLDNPKFRVIVHDVSKPLFVDGLIDNVLHFASPASPVDYQKSSIQTLKVGSLGTHVALGIAKAHGARFLTASTSEVYGDPEVHPQTESYWGHVNPVGERSMYDEAKRFAEAMTMAYHREHGVNTHIIRIFNTYGERMRLDDGRVLPNFVGQALRGDPITVYGQGQQTRSFCYVSDLVDGIYRLLFSDYHLPVNVGNPVEITIKEFADEILRLTGSKSQVVYKPLPADDPKQRRPDITLARRLLGWEPKVGREEGLKRTLDYFRKKVQAEAKK</sequence>
<name>A0A225DXC1_9BACT</name>
<dbReference type="GO" id="GO:0070403">
    <property type="term" value="F:NAD+ binding"/>
    <property type="evidence" value="ECO:0007669"/>
    <property type="project" value="InterPro"/>
</dbReference>
<dbReference type="OrthoDB" id="258549at2"/>
<protein>
    <recommendedName>
        <fullName evidence="5">UDP-glucuronate decarboxylase</fullName>
        <ecNumber evidence="5">4.1.1.35</ecNumber>
    </recommendedName>
</protein>
<dbReference type="UniPathway" id="UPA00796">
    <property type="reaction ID" value="UER00771"/>
</dbReference>
<dbReference type="EC" id="4.1.1.35" evidence="5"/>
<gene>
    <name evidence="16" type="ORF">FRUB_02757</name>
</gene>
<evidence type="ECO:0000256" key="14">
    <source>
        <dbReference type="ARBA" id="ARBA00023239"/>
    </source>
</evidence>
<dbReference type="PANTHER" id="PTHR43078:SF6">
    <property type="entry name" value="UDP-GLUCURONIC ACID DECARBOXYLASE 1"/>
    <property type="match status" value="1"/>
</dbReference>
<dbReference type="PANTHER" id="PTHR43078">
    <property type="entry name" value="UDP-GLUCURONIC ACID DECARBOXYLASE-RELATED"/>
    <property type="match status" value="1"/>
</dbReference>
<accession>A0A225DXC1</accession>
<comment type="pathway">
    <text evidence="3">Nucleotide-sugar biosynthesis; UDP-alpha-D-xylose biosynthesis; UDP-alpha-D-xylose from UDP-alpha-D-glucuronate: step 1/1.</text>
</comment>